<dbReference type="EMBL" id="BAAAOF010000009">
    <property type="protein sequence ID" value="GAA1941565.1"/>
    <property type="molecule type" value="Genomic_DNA"/>
</dbReference>
<proteinExistence type="predicted"/>
<keyword evidence="2" id="KW-1185">Reference proteome</keyword>
<accession>A0ABN2Q201</accession>
<dbReference type="Gene3D" id="2.160.20.80">
    <property type="entry name" value="E3 ubiquitin-protein ligase SopA"/>
    <property type="match status" value="3"/>
</dbReference>
<dbReference type="PANTHER" id="PTHR14136">
    <property type="entry name" value="BTB_POZ DOMAIN-CONTAINING PROTEIN KCTD9"/>
    <property type="match status" value="1"/>
</dbReference>
<dbReference type="InterPro" id="IPR001646">
    <property type="entry name" value="5peptide_repeat"/>
</dbReference>
<protein>
    <recommendedName>
        <fullName evidence="3">Pentapeptide repeat-containing protein</fullName>
    </recommendedName>
</protein>
<dbReference type="Pfam" id="PF00805">
    <property type="entry name" value="Pentapeptide"/>
    <property type="match status" value="2"/>
</dbReference>
<gene>
    <name evidence="1" type="ORF">GCM10009775_36690</name>
</gene>
<dbReference type="InterPro" id="IPR051082">
    <property type="entry name" value="Pentapeptide-BTB/POZ_domain"/>
</dbReference>
<sequence length="519" mass="57553">MSGTYENLALRGDAIAGEDLRFAEFIRCTFIDITWAGRDLTGAVFDDVRFEGGSVVGARFDECEFRNTTFREVDGRTSSFRDSSFDRSQLLNVNLARATLTGVAFDQATILGGLLEGADFSFSIFRSCGFNWIQGEAAKFIGCEFVAPTAAGQSTIEVELPVADFSRAKLRDVTWPRARLDMATFIGATLERVLFADARLEDADFTDATLHSVIFDGADLSRAEFGETAREVKSRESTLFFVPEQPRPARVRDVGFADADLTNARFNGVELLRCDLREANALAAEFMGTRFADCRLEGLDWTDAAPGWLTTDDSVRRAMIDLFLSEDMALPYIPLDEGFDIVQDAATQFRSPSWAGIEPVALYFFEGLSARLREADLDDGFVLGMNGHGMNSYAWTYACRGSRVSLLAQILRGNVHRDAESQTRRWSAVMRGAARLFERSYAQADGARLLIEFSDMRGIAQWRWIREADAALPIDPDPRAVQVDDPRIVRWEGDLSDIEGFFGAAAKEADKLSATHGES</sequence>
<evidence type="ECO:0000313" key="2">
    <source>
        <dbReference type="Proteomes" id="UP001501343"/>
    </source>
</evidence>
<evidence type="ECO:0000313" key="1">
    <source>
        <dbReference type="EMBL" id="GAA1941565.1"/>
    </source>
</evidence>
<dbReference type="PANTHER" id="PTHR14136:SF17">
    <property type="entry name" value="BTB_POZ DOMAIN-CONTAINING PROTEIN KCTD9"/>
    <property type="match status" value="1"/>
</dbReference>
<dbReference type="SUPFAM" id="SSF141571">
    <property type="entry name" value="Pentapeptide repeat-like"/>
    <property type="match status" value="3"/>
</dbReference>
<dbReference type="Proteomes" id="UP001501343">
    <property type="component" value="Unassembled WGS sequence"/>
</dbReference>
<dbReference type="RefSeq" id="WP_248151772.1">
    <property type="nucleotide sequence ID" value="NZ_BAAAOF010000009.1"/>
</dbReference>
<organism evidence="1 2">
    <name type="scientific">Microbacterium aoyamense</name>
    <dbReference type="NCBI Taxonomy" id="344166"/>
    <lineage>
        <taxon>Bacteria</taxon>
        <taxon>Bacillati</taxon>
        <taxon>Actinomycetota</taxon>
        <taxon>Actinomycetes</taxon>
        <taxon>Micrococcales</taxon>
        <taxon>Microbacteriaceae</taxon>
        <taxon>Microbacterium</taxon>
    </lineage>
</organism>
<reference evidence="1 2" key="1">
    <citation type="journal article" date="2019" name="Int. J. Syst. Evol. Microbiol.">
        <title>The Global Catalogue of Microorganisms (GCM) 10K type strain sequencing project: providing services to taxonomists for standard genome sequencing and annotation.</title>
        <authorList>
            <consortium name="The Broad Institute Genomics Platform"/>
            <consortium name="The Broad Institute Genome Sequencing Center for Infectious Disease"/>
            <person name="Wu L."/>
            <person name="Ma J."/>
        </authorList>
    </citation>
    <scope>NUCLEOTIDE SEQUENCE [LARGE SCALE GENOMIC DNA]</scope>
    <source>
        <strain evidence="1 2">JCM 14900</strain>
    </source>
</reference>
<name>A0ABN2Q201_9MICO</name>
<evidence type="ECO:0008006" key="3">
    <source>
        <dbReference type="Google" id="ProtNLM"/>
    </source>
</evidence>
<comment type="caution">
    <text evidence="1">The sequence shown here is derived from an EMBL/GenBank/DDBJ whole genome shotgun (WGS) entry which is preliminary data.</text>
</comment>